<keyword evidence="6" id="KW-1185">Reference proteome</keyword>
<proteinExistence type="predicted"/>
<protein>
    <submittedName>
        <fullName evidence="5">Allophanate hydrolase</fullName>
    </submittedName>
</protein>
<keyword evidence="2 5" id="KW-0378">Hydrolase</keyword>
<dbReference type="NCBIfam" id="TIGR00370">
    <property type="entry name" value="5-oxoprolinase subunit PxpB"/>
    <property type="match status" value="1"/>
</dbReference>
<dbReference type="SUPFAM" id="SSF160467">
    <property type="entry name" value="PH0987 N-terminal domain-like"/>
    <property type="match status" value="1"/>
</dbReference>
<sequence length="221" mass="24476">MNTVDSLPRVTPLGTTALLFEVPGTLEDAKQQRVWALAEQARQWPQVREAIPCLNNLMLVYREPPRQLEPIEQALLELWERCEPLRVDGRLYDIPVRYGGAHGPGLAHVASHTGLTPMDVVRVHSEQTYTVYGLGSHPGHCYLAGLDPRLATPRRQVPLLDNPGGSVSIGGSQTSFSVSNGPTGWWAIGRTGERFFDPSRFPPALMQPGDRVRFHVLEVAE</sequence>
<dbReference type="RefSeq" id="WP_094855987.1">
    <property type="nucleotide sequence ID" value="NZ_NEVM01000005.1"/>
</dbReference>
<name>A0A261S459_9BORD</name>
<evidence type="ECO:0000313" key="5">
    <source>
        <dbReference type="EMBL" id="OZI31580.1"/>
    </source>
</evidence>
<feature type="domain" description="Carboxyltransferase" evidence="4">
    <location>
        <begin position="8"/>
        <end position="206"/>
    </location>
</feature>
<evidence type="ECO:0000256" key="3">
    <source>
        <dbReference type="ARBA" id="ARBA00022840"/>
    </source>
</evidence>
<accession>A0A261S459</accession>
<dbReference type="GO" id="GO:0005524">
    <property type="term" value="F:ATP binding"/>
    <property type="evidence" value="ECO:0007669"/>
    <property type="project" value="UniProtKB-KW"/>
</dbReference>
<dbReference type="Proteomes" id="UP000216020">
    <property type="component" value="Unassembled WGS sequence"/>
</dbReference>
<gene>
    <name evidence="5" type="ORF">CAL29_27205</name>
</gene>
<dbReference type="Gene3D" id="2.40.100.10">
    <property type="entry name" value="Cyclophilin-like"/>
    <property type="match status" value="1"/>
</dbReference>
<dbReference type="AlphaFoldDB" id="A0A261S459"/>
<evidence type="ECO:0000256" key="1">
    <source>
        <dbReference type="ARBA" id="ARBA00022741"/>
    </source>
</evidence>
<dbReference type="Pfam" id="PF02682">
    <property type="entry name" value="CT_C_D"/>
    <property type="match status" value="1"/>
</dbReference>
<organism evidence="5 6">
    <name type="scientific">Bordetella genomosp. 10</name>
    <dbReference type="NCBI Taxonomy" id="1416804"/>
    <lineage>
        <taxon>Bacteria</taxon>
        <taxon>Pseudomonadati</taxon>
        <taxon>Pseudomonadota</taxon>
        <taxon>Betaproteobacteria</taxon>
        <taxon>Burkholderiales</taxon>
        <taxon>Alcaligenaceae</taxon>
        <taxon>Bordetella</taxon>
    </lineage>
</organism>
<dbReference type="GO" id="GO:0016787">
    <property type="term" value="F:hydrolase activity"/>
    <property type="evidence" value="ECO:0007669"/>
    <property type="project" value="UniProtKB-KW"/>
</dbReference>
<dbReference type="PANTHER" id="PTHR34698">
    <property type="entry name" value="5-OXOPROLINASE SUBUNIT B"/>
    <property type="match status" value="1"/>
</dbReference>
<evidence type="ECO:0000256" key="2">
    <source>
        <dbReference type="ARBA" id="ARBA00022801"/>
    </source>
</evidence>
<dbReference type="SMART" id="SM00796">
    <property type="entry name" value="AHS1"/>
    <property type="match status" value="1"/>
</dbReference>
<evidence type="ECO:0000313" key="6">
    <source>
        <dbReference type="Proteomes" id="UP000216020"/>
    </source>
</evidence>
<dbReference type="InterPro" id="IPR029000">
    <property type="entry name" value="Cyclophilin-like_dom_sf"/>
</dbReference>
<comment type="caution">
    <text evidence="5">The sequence shown here is derived from an EMBL/GenBank/DDBJ whole genome shotgun (WGS) entry which is preliminary data.</text>
</comment>
<keyword evidence="3" id="KW-0067">ATP-binding</keyword>
<dbReference type="OrthoDB" id="9778567at2"/>
<evidence type="ECO:0000259" key="4">
    <source>
        <dbReference type="SMART" id="SM00796"/>
    </source>
</evidence>
<dbReference type="PANTHER" id="PTHR34698:SF2">
    <property type="entry name" value="5-OXOPROLINASE SUBUNIT B"/>
    <property type="match status" value="1"/>
</dbReference>
<dbReference type="InterPro" id="IPR010016">
    <property type="entry name" value="PxpB"/>
</dbReference>
<dbReference type="InterPro" id="IPR003833">
    <property type="entry name" value="CT_C_D"/>
</dbReference>
<dbReference type="SUPFAM" id="SSF50891">
    <property type="entry name" value="Cyclophilin-like"/>
    <property type="match status" value="1"/>
</dbReference>
<keyword evidence="1" id="KW-0547">Nucleotide-binding</keyword>
<reference evidence="6" key="1">
    <citation type="submission" date="2017-05" db="EMBL/GenBank/DDBJ databases">
        <title>Complete and WGS of Bordetella genogroups.</title>
        <authorList>
            <person name="Spilker T."/>
            <person name="Lipuma J."/>
        </authorList>
    </citation>
    <scope>NUCLEOTIDE SEQUENCE [LARGE SCALE GENOMIC DNA]</scope>
    <source>
        <strain evidence="6">AU16122</strain>
    </source>
</reference>
<dbReference type="EMBL" id="NEVM01000005">
    <property type="protein sequence ID" value="OZI31580.1"/>
    <property type="molecule type" value="Genomic_DNA"/>
</dbReference>